<name>M2SE30_9SPHN</name>
<dbReference type="RefSeq" id="WP_008600054.1">
    <property type="nucleotide sequence ID" value="NZ_AMRV01000002.1"/>
</dbReference>
<evidence type="ECO:0000259" key="2">
    <source>
        <dbReference type="SMART" id="SM00849"/>
    </source>
</evidence>
<comment type="caution">
    <text evidence="3">The sequence shown here is derived from an EMBL/GenBank/DDBJ whole genome shotgun (WGS) entry which is preliminary data.</text>
</comment>
<dbReference type="EMBL" id="AMRV01000002">
    <property type="protein sequence ID" value="EMD83620.1"/>
    <property type="molecule type" value="Genomic_DNA"/>
</dbReference>
<dbReference type="OrthoDB" id="2971563at2"/>
<organism evidence="3 4">
    <name type="scientific">Pacificimonas flava</name>
    <dbReference type="NCBI Taxonomy" id="1234595"/>
    <lineage>
        <taxon>Bacteria</taxon>
        <taxon>Pseudomonadati</taxon>
        <taxon>Pseudomonadota</taxon>
        <taxon>Alphaproteobacteria</taxon>
        <taxon>Sphingomonadales</taxon>
        <taxon>Sphingosinicellaceae</taxon>
        <taxon>Pacificimonas</taxon>
    </lineage>
</organism>
<feature type="domain" description="Metallo-beta-lactamase" evidence="2">
    <location>
        <begin position="53"/>
        <end position="270"/>
    </location>
</feature>
<dbReference type="Gene3D" id="3.60.15.10">
    <property type="entry name" value="Ribonuclease Z/Hydroxyacylglutathione hydrolase-like"/>
    <property type="match status" value="1"/>
</dbReference>
<dbReference type="SMART" id="SM00849">
    <property type="entry name" value="Lactamase_B"/>
    <property type="match status" value="1"/>
</dbReference>
<protein>
    <submittedName>
        <fullName evidence="3">Metallo-beta-lactamase family protein</fullName>
    </submittedName>
</protein>
<dbReference type="InterPro" id="IPR050662">
    <property type="entry name" value="Sec-metab_biosynth-thioest"/>
</dbReference>
<accession>M2SE30</accession>
<dbReference type="Gene3D" id="1.10.10.10">
    <property type="entry name" value="Winged helix-like DNA-binding domain superfamily/Winged helix DNA-binding domain"/>
    <property type="match status" value="1"/>
</dbReference>
<evidence type="ECO:0000313" key="4">
    <source>
        <dbReference type="Proteomes" id="UP000011717"/>
    </source>
</evidence>
<dbReference type="InterPro" id="IPR001279">
    <property type="entry name" value="Metallo-B-lactamas"/>
</dbReference>
<keyword evidence="4" id="KW-1185">Reference proteome</keyword>
<dbReference type="Proteomes" id="UP000011717">
    <property type="component" value="Unassembled WGS sequence"/>
</dbReference>
<reference evidence="3 4" key="1">
    <citation type="journal article" date="2013" name="Genome Announc.">
        <title>Draft Genome Sequence of Strain JLT2015T, Belonging to the Family Sphingomonadaceae of the Alphaproteobacteria.</title>
        <authorList>
            <person name="Tang K."/>
            <person name="Liu K."/>
            <person name="Li S."/>
            <person name="Jiao N."/>
        </authorList>
    </citation>
    <scope>NUCLEOTIDE SEQUENCE [LARGE SCALE GENOMIC DNA]</scope>
    <source>
        <strain evidence="3 4">JLT2015</strain>
    </source>
</reference>
<sequence length="357" mass="40202">MTETSLSQPPDRGETRRGLHYPLGRWHPEPGDLHEVASGVFWLRMPMPFSLDHINLWILDGGDHWTLVDTAIPASSCKDVWRGVLAKLLAEKPVGRLISTHYHPDHLGLAGWLCRKTGAEFVMTRTEYLTARMLLGDRREEPPEAAMRFSEKAGYSRAQLDKMREDGWGRFASAISPLPDEYTRIADGDVLTIGARRWRVVVGSGHTPEHACLVDDAGTLMIAGDQVLPRITSNVSVHQTEPMANPLGDWLDSIERLRALPNDLLVLPAHGFPFHGLHERLSQLDADHRHKLDMLRRYLADRPRTAMQTFEILFGRQIDDREMGMAVGEAMAHLRWLEDAGLASRTVKRGAADLWQA</sequence>
<dbReference type="AlphaFoldDB" id="M2SE30"/>
<dbReference type="SUPFAM" id="SSF56281">
    <property type="entry name" value="Metallo-hydrolase/oxidoreductase"/>
    <property type="match status" value="1"/>
</dbReference>
<proteinExistence type="predicted"/>
<evidence type="ECO:0000313" key="3">
    <source>
        <dbReference type="EMBL" id="EMD83620.1"/>
    </source>
</evidence>
<dbReference type="InterPro" id="IPR036866">
    <property type="entry name" value="RibonucZ/Hydroxyglut_hydro"/>
</dbReference>
<dbReference type="Pfam" id="PF00753">
    <property type="entry name" value="Lactamase_B"/>
    <property type="match status" value="1"/>
</dbReference>
<evidence type="ECO:0000256" key="1">
    <source>
        <dbReference type="SAM" id="MobiDB-lite"/>
    </source>
</evidence>
<dbReference type="PATRIC" id="fig|1234595.3.peg.591"/>
<dbReference type="PANTHER" id="PTHR23131:SF4">
    <property type="entry name" value="METALLO-BETA-LACTAMASE SUPERFAMILY POTEIN"/>
    <property type="match status" value="1"/>
</dbReference>
<dbReference type="InterPro" id="IPR048933">
    <property type="entry name" value="B_lactamase-like_C"/>
</dbReference>
<dbReference type="Pfam" id="PF21221">
    <property type="entry name" value="B_lactamase-like_C"/>
    <property type="match status" value="1"/>
</dbReference>
<feature type="region of interest" description="Disordered" evidence="1">
    <location>
        <begin position="1"/>
        <end position="21"/>
    </location>
</feature>
<gene>
    <name evidence="3" type="ORF">C725_0592</name>
</gene>
<dbReference type="PANTHER" id="PTHR23131">
    <property type="entry name" value="ENDORIBONUCLEASE LACTB2"/>
    <property type="match status" value="1"/>
</dbReference>
<dbReference type="InterPro" id="IPR036388">
    <property type="entry name" value="WH-like_DNA-bd_sf"/>
</dbReference>